<sequence>MAVSGQDVRPRSPPRGPPHGEEDVKYSRRSCSHGYEGATAAAPDLDSPRDNETRDEDLKLGSSLKCSVVSSRFRSKALCDDPFKGVQNRLAFLHPSFDKGYRKDGKRDHPNCNNCGSASHEAKACFMRPSSSRKEEQINATSSSKEEEINPKDVERRPDEEEPGPDFLFQFSLQNEHVRARGGGGLEFAQAGQRQHVLSWDHPWDSRSYYPPELSSKKRLQKGNYKEEGYPLITRDHPREKIESLVSRSDYPREFSSGKRLQKGSYKEEEYPRVKKDMGQVKRLEKGRNYKEEEEYPRVKKDMGQVVHKMLSKMGYKERQGLGKDEQDMKEPLIATGNEGRLGIGAKRPRE</sequence>
<feature type="region of interest" description="Disordered" evidence="1">
    <location>
        <begin position="317"/>
        <end position="351"/>
    </location>
</feature>
<dbReference type="Proteomes" id="UP000682877">
    <property type="component" value="Chromosome 2"/>
</dbReference>
<dbReference type="Pfam" id="PF01585">
    <property type="entry name" value="G-patch"/>
    <property type="match status" value="1"/>
</dbReference>
<keyword evidence="4" id="KW-1185">Reference proteome</keyword>
<name>A0A8S1ZNI2_ARAAE</name>
<dbReference type="InterPro" id="IPR000467">
    <property type="entry name" value="G_patch_dom"/>
</dbReference>
<gene>
    <name evidence="3" type="ORF">AARE701A_LOCUS5016</name>
</gene>
<feature type="compositionally biased region" description="Basic and acidic residues" evidence="1">
    <location>
        <begin position="144"/>
        <end position="159"/>
    </location>
</feature>
<evidence type="ECO:0000313" key="3">
    <source>
        <dbReference type="EMBL" id="CAE5963580.1"/>
    </source>
</evidence>
<dbReference type="SMART" id="SM00443">
    <property type="entry name" value="G_patch"/>
    <property type="match status" value="1"/>
</dbReference>
<dbReference type="PROSITE" id="PS50174">
    <property type="entry name" value="G_PATCH"/>
    <property type="match status" value="1"/>
</dbReference>
<proteinExistence type="predicted"/>
<dbReference type="AlphaFoldDB" id="A0A8S1ZNI2"/>
<feature type="region of interest" description="Disordered" evidence="1">
    <location>
        <begin position="1"/>
        <end position="61"/>
    </location>
</feature>
<protein>
    <recommendedName>
        <fullName evidence="2">G-patch domain-containing protein</fullName>
    </recommendedName>
</protein>
<feature type="compositionally biased region" description="Basic and acidic residues" evidence="1">
    <location>
        <begin position="317"/>
        <end position="331"/>
    </location>
</feature>
<feature type="compositionally biased region" description="Basic and acidic residues" evidence="1">
    <location>
        <begin position="265"/>
        <end position="298"/>
    </location>
</feature>
<evidence type="ECO:0000313" key="4">
    <source>
        <dbReference type="Proteomes" id="UP000682877"/>
    </source>
</evidence>
<accession>A0A8S1ZNI2</accession>
<organism evidence="3 4">
    <name type="scientific">Arabidopsis arenosa</name>
    <name type="common">Sand rock-cress</name>
    <name type="synonym">Cardaminopsis arenosa</name>
    <dbReference type="NCBI Taxonomy" id="38785"/>
    <lineage>
        <taxon>Eukaryota</taxon>
        <taxon>Viridiplantae</taxon>
        <taxon>Streptophyta</taxon>
        <taxon>Embryophyta</taxon>
        <taxon>Tracheophyta</taxon>
        <taxon>Spermatophyta</taxon>
        <taxon>Magnoliopsida</taxon>
        <taxon>eudicotyledons</taxon>
        <taxon>Gunneridae</taxon>
        <taxon>Pentapetalae</taxon>
        <taxon>rosids</taxon>
        <taxon>malvids</taxon>
        <taxon>Brassicales</taxon>
        <taxon>Brassicaceae</taxon>
        <taxon>Camelineae</taxon>
        <taxon>Arabidopsis</taxon>
    </lineage>
</organism>
<feature type="domain" description="G-patch" evidence="2">
    <location>
        <begin position="303"/>
        <end position="349"/>
    </location>
</feature>
<dbReference type="GO" id="GO:0003676">
    <property type="term" value="F:nucleic acid binding"/>
    <property type="evidence" value="ECO:0007669"/>
    <property type="project" value="InterPro"/>
</dbReference>
<feature type="region of interest" description="Disordered" evidence="1">
    <location>
        <begin position="126"/>
        <end position="166"/>
    </location>
</feature>
<dbReference type="EMBL" id="LR999452">
    <property type="protein sequence ID" value="CAE5963580.1"/>
    <property type="molecule type" value="Genomic_DNA"/>
</dbReference>
<feature type="region of interest" description="Disordered" evidence="1">
    <location>
        <begin position="253"/>
        <end position="298"/>
    </location>
</feature>
<evidence type="ECO:0000256" key="1">
    <source>
        <dbReference type="SAM" id="MobiDB-lite"/>
    </source>
</evidence>
<evidence type="ECO:0000259" key="2">
    <source>
        <dbReference type="PROSITE" id="PS50174"/>
    </source>
</evidence>
<feature type="compositionally biased region" description="Basic and acidic residues" evidence="1">
    <location>
        <begin position="46"/>
        <end position="59"/>
    </location>
</feature>
<reference evidence="3" key="1">
    <citation type="submission" date="2021-01" db="EMBL/GenBank/DDBJ databases">
        <authorList>
            <person name="Bezrukov I."/>
        </authorList>
    </citation>
    <scope>NUCLEOTIDE SEQUENCE</scope>
</reference>